<dbReference type="PANTHER" id="PTHR30348">
    <property type="entry name" value="UNCHARACTERIZED PROTEIN YECE"/>
    <property type="match status" value="1"/>
</dbReference>
<dbReference type="Proteomes" id="UP001163266">
    <property type="component" value="Chromosome"/>
</dbReference>
<dbReference type="Gene3D" id="3.20.20.410">
    <property type="entry name" value="Protein of unknown function UPF0759"/>
    <property type="match status" value="1"/>
</dbReference>
<organism evidence="1 2">
    <name type="scientific">Caldimonas aquatica</name>
    <dbReference type="NCBI Taxonomy" id="376175"/>
    <lineage>
        <taxon>Bacteria</taxon>
        <taxon>Pseudomonadati</taxon>
        <taxon>Pseudomonadota</taxon>
        <taxon>Betaproteobacteria</taxon>
        <taxon>Burkholderiales</taxon>
        <taxon>Sphaerotilaceae</taxon>
        <taxon>Caldimonas</taxon>
    </lineage>
</organism>
<dbReference type="EMBL" id="CP110257">
    <property type="protein sequence ID" value="UZD55480.1"/>
    <property type="molecule type" value="Genomic_DNA"/>
</dbReference>
<protein>
    <submittedName>
        <fullName evidence="1">DUF72 domain-containing protein</fullName>
    </submittedName>
</protein>
<dbReference type="RefSeq" id="WP_264893234.1">
    <property type="nucleotide sequence ID" value="NZ_CP110257.1"/>
</dbReference>
<dbReference type="Pfam" id="PF01904">
    <property type="entry name" value="DUF72"/>
    <property type="match status" value="1"/>
</dbReference>
<evidence type="ECO:0000313" key="1">
    <source>
        <dbReference type="EMBL" id="UZD55480.1"/>
    </source>
</evidence>
<dbReference type="InterPro" id="IPR002763">
    <property type="entry name" value="DUF72"/>
</dbReference>
<sequence>MNGKAGRIRVGIGGWNYEPWRQTFYPPGVPQRKELHHASRVLGAIEINSSFYRMPAAQTFAKWRHETPPGFLFSVKAPRYLTHRRHLAEGLALAGRFASVAAHLEDRLGPLLWQLSPEQTFDAEDLERFFAGLPREVEGRALRHAIEVRHESFLCAGFVELAARQGIAIVHTDSPKYPQLADLTADFVYVRLMRSQSELATGYPAGALDTWAEHARRWAVGEDREPLPHVCPRAAVEPRPRDVFIYFIDGAKERAPAAAQALIERLPGGAVAGS</sequence>
<accession>A0ABY6MTY3</accession>
<dbReference type="InterPro" id="IPR036520">
    <property type="entry name" value="UPF0759_sf"/>
</dbReference>
<evidence type="ECO:0000313" key="2">
    <source>
        <dbReference type="Proteomes" id="UP001163266"/>
    </source>
</evidence>
<reference evidence="1" key="1">
    <citation type="submission" date="2022-10" db="EMBL/GenBank/DDBJ databases">
        <title>Complete genome sequence of Schlegelella aquatica LMG 23380.</title>
        <authorList>
            <person name="Musilova J."/>
            <person name="Kourilova X."/>
            <person name="Bezdicek M."/>
            <person name="Hermankova K."/>
            <person name="Obruca S."/>
            <person name="Sedlar K."/>
        </authorList>
    </citation>
    <scope>NUCLEOTIDE SEQUENCE</scope>
    <source>
        <strain evidence="1">LMG 23380</strain>
    </source>
</reference>
<dbReference type="SUPFAM" id="SSF117396">
    <property type="entry name" value="TM1631-like"/>
    <property type="match status" value="1"/>
</dbReference>
<gene>
    <name evidence="1" type="ORF">OMP39_02510</name>
</gene>
<proteinExistence type="predicted"/>
<keyword evidence="2" id="KW-1185">Reference proteome</keyword>
<dbReference type="PANTHER" id="PTHR30348:SF4">
    <property type="entry name" value="DUF72 DOMAIN-CONTAINING PROTEIN"/>
    <property type="match status" value="1"/>
</dbReference>
<name>A0ABY6MTY3_9BURK</name>